<evidence type="ECO:0000256" key="3">
    <source>
        <dbReference type="ARBA" id="ARBA00022801"/>
    </source>
</evidence>
<dbReference type="GO" id="GO:0009002">
    <property type="term" value="F:serine-type D-Ala-D-Ala carboxypeptidase activity"/>
    <property type="evidence" value="ECO:0007669"/>
    <property type="project" value="InterPro"/>
</dbReference>
<evidence type="ECO:0000256" key="8">
    <source>
        <dbReference type="PIRSR" id="PIRSR618044-2"/>
    </source>
</evidence>
<evidence type="ECO:0000313" key="13">
    <source>
        <dbReference type="Proteomes" id="UP000823883"/>
    </source>
</evidence>
<keyword evidence="6" id="KW-0961">Cell wall biogenesis/degradation</keyword>
<reference evidence="12" key="2">
    <citation type="submission" date="2021-04" db="EMBL/GenBank/DDBJ databases">
        <authorList>
            <person name="Gilroy R."/>
        </authorList>
    </citation>
    <scope>NUCLEOTIDE SEQUENCE</scope>
    <source>
        <strain evidence="12">CHK183-5548</strain>
    </source>
</reference>
<reference evidence="12" key="1">
    <citation type="journal article" date="2021" name="PeerJ">
        <title>Extensive microbial diversity within the chicken gut microbiome revealed by metagenomics and culture.</title>
        <authorList>
            <person name="Gilroy R."/>
            <person name="Ravi A."/>
            <person name="Getino M."/>
            <person name="Pursley I."/>
            <person name="Horton D.L."/>
            <person name="Alikhan N.F."/>
            <person name="Baker D."/>
            <person name="Gharbi K."/>
            <person name="Hall N."/>
            <person name="Watson M."/>
            <person name="Adriaenssens E.M."/>
            <person name="Foster-Nyarko E."/>
            <person name="Jarju S."/>
            <person name="Secka A."/>
            <person name="Antonio M."/>
            <person name="Oren A."/>
            <person name="Chaudhuri R.R."/>
            <person name="La Ragione R."/>
            <person name="Hildebrand F."/>
            <person name="Pallen M.J."/>
        </authorList>
    </citation>
    <scope>NUCLEOTIDE SEQUENCE</scope>
    <source>
        <strain evidence="12">CHK183-5548</strain>
    </source>
</reference>
<dbReference type="InterPro" id="IPR018044">
    <property type="entry name" value="Peptidase_S11"/>
</dbReference>
<keyword evidence="3 12" id="KW-0378">Hydrolase</keyword>
<evidence type="ECO:0000256" key="9">
    <source>
        <dbReference type="RuleBase" id="RU004016"/>
    </source>
</evidence>
<dbReference type="Pfam" id="PF00768">
    <property type="entry name" value="Peptidase_S11"/>
    <property type="match status" value="1"/>
</dbReference>
<dbReference type="PANTHER" id="PTHR21581:SF33">
    <property type="entry name" value="D-ALANYL-D-ALANINE CARBOXYPEPTIDASE DACB"/>
    <property type="match status" value="1"/>
</dbReference>
<evidence type="ECO:0000256" key="4">
    <source>
        <dbReference type="ARBA" id="ARBA00022960"/>
    </source>
</evidence>
<dbReference type="Proteomes" id="UP000823883">
    <property type="component" value="Unassembled WGS sequence"/>
</dbReference>
<dbReference type="PROSITE" id="PS51257">
    <property type="entry name" value="PROKAR_LIPOPROTEIN"/>
    <property type="match status" value="1"/>
</dbReference>
<dbReference type="PANTHER" id="PTHR21581">
    <property type="entry name" value="D-ALANYL-D-ALANINE CARBOXYPEPTIDASE"/>
    <property type="match status" value="1"/>
</dbReference>
<feature type="active site" description="Proton acceptor" evidence="7">
    <location>
        <position position="107"/>
    </location>
</feature>
<dbReference type="GO" id="GO:0006508">
    <property type="term" value="P:proteolysis"/>
    <property type="evidence" value="ECO:0007669"/>
    <property type="project" value="InterPro"/>
</dbReference>
<sequence length="326" mass="34868">MERSVQVKRNRRAVSCLAAALLCAALLSGCGSEVKERPYSLAERSFSASGEEKAETFAADLCVPDGSGDYEDSEITAEAAALFSLEDGTVPYYKNMYEKMYPASITKVMTALVALRHGNLADEVTVTEDAVITESGASLCNIHPGDRLTLEQLLYGLMLPSGNDAGAAIAVHIAGSIPAFADMMNEEALALGATGTHFTNPHGLTDEDHYTTAYDLYLIFNEAMKEPKFRKIVGTSSYYAEYVNGAGETVSQTWKMGNQYMTGEQQAPEGVTVTGGKTGTTQAAGYCLIVSSEADDGGEYISVVMKADSRPALYGNMTNLMNKIVN</sequence>
<evidence type="ECO:0000256" key="1">
    <source>
        <dbReference type="ARBA" id="ARBA00007164"/>
    </source>
</evidence>
<comment type="caution">
    <text evidence="12">The sequence shown here is derived from an EMBL/GenBank/DDBJ whole genome shotgun (WGS) entry which is preliminary data.</text>
</comment>
<dbReference type="Gene3D" id="3.40.710.10">
    <property type="entry name" value="DD-peptidase/beta-lactamase superfamily"/>
    <property type="match status" value="1"/>
</dbReference>
<organism evidence="12 13">
    <name type="scientific">Candidatus Lachnoclostridium pullistercoris</name>
    <dbReference type="NCBI Taxonomy" id="2838632"/>
    <lineage>
        <taxon>Bacteria</taxon>
        <taxon>Bacillati</taxon>
        <taxon>Bacillota</taxon>
        <taxon>Clostridia</taxon>
        <taxon>Lachnospirales</taxon>
        <taxon>Lachnospiraceae</taxon>
    </lineage>
</organism>
<dbReference type="EMBL" id="DWWL01000044">
    <property type="protein sequence ID" value="HJC47717.1"/>
    <property type="molecule type" value="Genomic_DNA"/>
</dbReference>
<dbReference type="GO" id="GO:0009252">
    <property type="term" value="P:peptidoglycan biosynthetic process"/>
    <property type="evidence" value="ECO:0007669"/>
    <property type="project" value="UniProtKB-KW"/>
</dbReference>
<gene>
    <name evidence="12" type="ORF">IAA04_06665</name>
</gene>
<feature type="active site" description="Acyl-ester intermediate" evidence="7">
    <location>
        <position position="104"/>
    </location>
</feature>
<dbReference type="GO" id="GO:0008360">
    <property type="term" value="P:regulation of cell shape"/>
    <property type="evidence" value="ECO:0007669"/>
    <property type="project" value="UniProtKB-KW"/>
</dbReference>
<evidence type="ECO:0000259" key="11">
    <source>
        <dbReference type="Pfam" id="PF00768"/>
    </source>
</evidence>
<feature type="signal peptide" evidence="10">
    <location>
        <begin position="1"/>
        <end position="24"/>
    </location>
</feature>
<evidence type="ECO:0000256" key="7">
    <source>
        <dbReference type="PIRSR" id="PIRSR618044-1"/>
    </source>
</evidence>
<evidence type="ECO:0000256" key="6">
    <source>
        <dbReference type="ARBA" id="ARBA00023316"/>
    </source>
</evidence>
<feature type="binding site" evidence="8">
    <location>
        <position position="277"/>
    </location>
    <ligand>
        <name>substrate</name>
    </ligand>
</feature>
<dbReference type="SUPFAM" id="SSF56601">
    <property type="entry name" value="beta-lactamase/transpeptidase-like"/>
    <property type="match status" value="1"/>
</dbReference>
<name>A0A9D2PBM0_9FIRM</name>
<keyword evidence="2 10" id="KW-0732">Signal</keyword>
<accession>A0A9D2PBM0</accession>
<proteinExistence type="inferred from homology"/>
<feature type="chain" id="PRO_5039220160" evidence="10">
    <location>
        <begin position="25"/>
        <end position="326"/>
    </location>
</feature>
<dbReference type="AlphaFoldDB" id="A0A9D2PBM0"/>
<dbReference type="InterPro" id="IPR012338">
    <property type="entry name" value="Beta-lactam/transpept-like"/>
</dbReference>
<evidence type="ECO:0000256" key="10">
    <source>
        <dbReference type="SAM" id="SignalP"/>
    </source>
</evidence>
<feature type="domain" description="Peptidase S11 D-alanyl-D-alanine carboxypeptidase A N-terminal" evidence="11">
    <location>
        <begin position="72"/>
        <end position="308"/>
    </location>
</feature>
<evidence type="ECO:0000256" key="2">
    <source>
        <dbReference type="ARBA" id="ARBA00022729"/>
    </source>
</evidence>
<evidence type="ECO:0000313" key="12">
    <source>
        <dbReference type="EMBL" id="HJC47717.1"/>
    </source>
</evidence>
<keyword evidence="4" id="KW-0133">Cell shape</keyword>
<keyword evidence="5" id="KW-0573">Peptidoglycan synthesis</keyword>
<dbReference type="GO" id="GO:0071555">
    <property type="term" value="P:cell wall organization"/>
    <property type="evidence" value="ECO:0007669"/>
    <property type="project" value="UniProtKB-KW"/>
</dbReference>
<comment type="similarity">
    <text evidence="1 9">Belongs to the peptidase S11 family.</text>
</comment>
<dbReference type="PRINTS" id="PR00725">
    <property type="entry name" value="DADACBPTASE1"/>
</dbReference>
<evidence type="ECO:0000256" key="5">
    <source>
        <dbReference type="ARBA" id="ARBA00022984"/>
    </source>
</evidence>
<dbReference type="InterPro" id="IPR001967">
    <property type="entry name" value="Peptidase_S11_N"/>
</dbReference>
<protein>
    <submittedName>
        <fullName evidence="12">Serine hydrolase</fullName>
    </submittedName>
</protein>
<feature type="active site" evidence="7">
    <location>
        <position position="161"/>
    </location>
</feature>